<proteinExistence type="predicted"/>
<sequence length="109" mass="12044">MLRLGEKYPTAVILTQGFTADLYFAAVAFAEQQSRRVAFPAQQHRAAPFLEQQHGGQCDGWNLFQLALQQPPLQTRPSGCTRQQLGAQTLGREWQPSGQHCAAGGFVMQ</sequence>
<protein>
    <submittedName>
        <fullName evidence="1">Uncharacterized protein</fullName>
    </submittedName>
</protein>
<gene>
    <name evidence="1" type="ORF">SDC9_192247</name>
</gene>
<name>A0A645I1R4_9ZZZZ</name>
<reference evidence="1" key="1">
    <citation type="submission" date="2019-08" db="EMBL/GenBank/DDBJ databases">
        <authorList>
            <person name="Kucharzyk K."/>
            <person name="Murdoch R.W."/>
            <person name="Higgins S."/>
            <person name="Loffler F."/>
        </authorList>
    </citation>
    <scope>NUCLEOTIDE SEQUENCE</scope>
</reference>
<organism evidence="1">
    <name type="scientific">bioreactor metagenome</name>
    <dbReference type="NCBI Taxonomy" id="1076179"/>
    <lineage>
        <taxon>unclassified sequences</taxon>
        <taxon>metagenomes</taxon>
        <taxon>ecological metagenomes</taxon>
    </lineage>
</organism>
<dbReference type="AlphaFoldDB" id="A0A645I1R4"/>
<accession>A0A645I1R4</accession>
<evidence type="ECO:0000313" key="1">
    <source>
        <dbReference type="EMBL" id="MPN44682.1"/>
    </source>
</evidence>
<comment type="caution">
    <text evidence="1">The sequence shown here is derived from an EMBL/GenBank/DDBJ whole genome shotgun (WGS) entry which is preliminary data.</text>
</comment>
<dbReference type="EMBL" id="VSSQ01103993">
    <property type="protein sequence ID" value="MPN44682.1"/>
    <property type="molecule type" value="Genomic_DNA"/>
</dbReference>